<feature type="region of interest" description="Disordered" evidence="1">
    <location>
        <begin position="26"/>
        <end position="64"/>
    </location>
</feature>
<reference evidence="2" key="1">
    <citation type="submission" date="2023-08" db="EMBL/GenBank/DDBJ databases">
        <authorList>
            <person name="Alioto T."/>
            <person name="Alioto T."/>
            <person name="Gomez Garrido J."/>
        </authorList>
    </citation>
    <scope>NUCLEOTIDE SEQUENCE</scope>
</reference>
<sequence>MDKRRQGLWADREELEVVDGSALEDQCWTGDKSGHVGGGCTSSEMDNEGSRPEEPCDMEPVEGAETEKPAECVLSAAVVPCLEPLASRPLSSGTQDEELVKSGADVTESEEPALCVMVAAVDVPCFFFFQYHLSHVVSGKDKLKTFSDHMFAQ</sequence>
<evidence type="ECO:0000256" key="1">
    <source>
        <dbReference type="SAM" id="MobiDB-lite"/>
    </source>
</evidence>
<accession>A0AA36B0X8</accession>
<dbReference type="AlphaFoldDB" id="A0AA36B0X8"/>
<gene>
    <name evidence="2" type="ORF">OCTVUL_1B022428</name>
</gene>
<proteinExistence type="predicted"/>
<dbReference type="Proteomes" id="UP001162480">
    <property type="component" value="Chromosome 7"/>
</dbReference>
<name>A0AA36B0X8_OCTVU</name>
<evidence type="ECO:0000313" key="3">
    <source>
        <dbReference type="Proteomes" id="UP001162480"/>
    </source>
</evidence>
<keyword evidence="3" id="KW-1185">Reference proteome</keyword>
<evidence type="ECO:0000313" key="2">
    <source>
        <dbReference type="EMBL" id="CAI9725911.1"/>
    </source>
</evidence>
<organism evidence="2 3">
    <name type="scientific">Octopus vulgaris</name>
    <name type="common">Common octopus</name>
    <dbReference type="NCBI Taxonomy" id="6645"/>
    <lineage>
        <taxon>Eukaryota</taxon>
        <taxon>Metazoa</taxon>
        <taxon>Spiralia</taxon>
        <taxon>Lophotrochozoa</taxon>
        <taxon>Mollusca</taxon>
        <taxon>Cephalopoda</taxon>
        <taxon>Coleoidea</taxon>
        <taxon>Octopodiformes</taxon>
        <taxon>Octopoda</taxon>
        <taxon>Incirrata</taxon>
        <taxon>Octopodidae</taxon>
        <taxon>Octopus</taxon>
    </lineage>
</organism>
<feature type="compositionally biased region" description="Acidic residues" evidence="1">
    <location>
        <begin position="55"/>
        <end position="64"/>
    </location>
</feature>
<dbReference type="EMBL" id="OX597820">
    <property type="protein sequence ID" value="CAI9725911.1"/>
    <property type="molecule type" value="Genomic_DNA"/>
</dbReference>
<protein>
    <submittedName>
        <fullName evidence="2">Uncharacterized protein</fullName>
    </submittedName>
</protein>